<evidence type="ECO:0000256" key="2">
    <source>
        <dbReference type="ARBA" id="ARBA00022448"/>
    </source>
</evidence>
<dbReference type="CDD" id="cd14747">
    <property type="entry name" value="PBP2_MalE"/>
    <property type="match status" value="1"/>
</dbReference>
<dbReference type="PROSITE" id="PS51257">
    <property type="entry name" value="PROKAR_LIPOPROTEIN"/>
    <property type="match status" value="1"/>
</dbReference>
<dbReference type="GO" id="GO:0042956">
    <property type="term" value="P:maltodextrin transmembrane transport"/>
    <property type="evidence" value="ECO:0007669"/>
    <property type="project" value="TreeGrafter"/>
</dbReference>
<evidence type="ECO:0000256" key="4">
    <source>
        <dbReference type="SAM" id="SignalP"/>
    </source>
</evidence>
<dbReference type="GO" id="GO:1901982">
    <property type="term" value="F:maltose binding"/>
    <property type="evidence" value="ECO:0007669"/>
    <property type="project" value="TreeGrafter"/>
</dbReference>
<keyword evidence="6" id="KW-1185">Reference proteome</keyword>
<organism evidence="5 6">
    <name type="scientific">Phytohabitans houttuyneae</name>
    <dbReference type="NCBI Taxonomy" id="1076126"/>
    <lineage>
        <taxon>Bacteria</taxon>
        <taxon>Bacillati</taxon>
        <taxon>Actinomycetota</taxon>
        <taxon>Actinomycetes</taxon>
        <taxon>Micromonosporales</taxon>
        <taxon>Micromonosporaceae</taxon>
    </lineage>
</organism>
<dbReference type="GO" id="GO:0015768">
    <property type="term" value="P:maltose transport"/>
    <property type="evidence" value="ECO:0007669"/>
    <property type="project" value="TreeGrafter"/>
</dbReference>
<sequence>MTTHRRLGTAAVLVAALLVGACGRDSGGGEDAAAPVAEGKATGEITVWAMGTEGEKLGAFAQDFMAENPDAKVNVTAVPWDAAHQKIASAIAGKQTPDVSMLGSTWMGEFAKTGALDPTPEGAADKGAFFPGAWDTTVVDDTSYGVPWYVETRLIYYRKDLAAKAGVTAPTTWDELKSFATAMRDKGGAKWGMNLQPGGTGSWQSLMPFAWSNGATLADGDRFTLDSPQMTEALAYYQSFFTDKLSPPTDLSLQGALEQSFINGSLAAFISGPWHIGLLNEQGGAGFKDKFAVTAMPRKQSATSFVGGSNLAVFKDAKNRDAAWKFVSWLSRPEVQIKWYQAVSDLPAVQSAWNDQSLAGDPFLSTFGEQLKDAKSPPAIPTWEQVAAVIDGEVEKVAKAGEDPAQAAKAMQQKASGIGTGA</sequence>
<dbReference type="InterPro" id="IPR006059">
    <property type="entry name" value="SBP"/>
</dbReference>
<dbReference type="PANTHER" id="PTHR30061">
    <property type="entry name" value="MALTOSE-BINDING PERIPLASMIC PROTEIN"/>
    <property type="match status" value="1"/>
</dbReference>
<dbReference type="PANTHER" id="PTHR30061:SF50">
    <property type="entry name" value="MALTOSE_MALTODEXTRIN-BINDING PERIPLASMIC PROTEIN"/>
    <property type="match status" value="1"/>
</dbReference>
<dbReference type="Gene3D" id="3.40.190.10">
    <property type="entry name" value="Periplasmic binding protein-like II"/>
    <property type="match status" value="2"/>
</dbReference>
<dbReference type="SUPFAM" id="SSF53850">
    <property type="entry name" value="Periplasmic binding protein-like II"/>
    <property type="match status" value="1"/>
</dbReference>
<dbReference type="EMBL" id="BLPF01000004">
    <property type="protein sequence ID" value="GFJ85923.1"/>
    <property type="molecule type" value="Genomic_DNA"/>
</dbReference>
<evidence type="ECO:0000313" key="5">
    <source>
        <dbReference type="EMBL" id="GFJ85923.1"/>
    </source>
</evidence>
<comment type="similarity">
    <text evidence="1">Belongs to the bacterial solute-binding protein 1 family.</text>
</comment>
<keyword evidence="2" id="KW-0813">Transport</keyword>
<dbReference type="Pfam" id="PF01547">
    <property type="entry name" value="SBP_bac_1"/>
    <property type="match status" value="1"/>
</dbReference>
<dbReference type="GO" id="GO:0055052">
    <property type="term" value="C:ATP-binding cassette (ABC) transporter complex, substrate-binding subunit-containing"/>
    <property type="evidence" value="ECO:0007669"/>
    <property type="project" value="TreeGrafter"/>
</dbReference>
<protein>
    <submittedName>
        <fullName evidence="5">Sugar ABC transporter substrate-binding protein</fullName>
    </submittedName>
</protein>
<keyword evidence="3 4" id="KW-0732">Signal</keyword>
<evidence type="ECO:0000256" key="1">
    <source>
        <dbReference type="ARBA" id="ARBA00008520"/>
    </source>
</evidence>
<accession>A0A6V8KLD8</accession>
<proteinExistence type="inferred from homology"/>
<comment type="caution">
    <text evidence="5">The sequence shown here is derived from an EMBL/GenBank/DDBJ whole genome shotgun (WGS) entry which is preliminary data.</text>
</comment>
<dbReference type="AlphaFoldDB" id="A0A6V8KLD8"/>
<reference evidence="5 6" key="2">
    <citation type="submission" date="2020-03" db="EMBL/GenBank/DDBJ databases">
        <authorList>
            <person name="Ichikawa N."/>
            <person name="Kimura A."/>
            <person name="Kitahashi Y."/>
            <person name="Uohara A."/>
        </authorList>
    </citation>
    <scope>NUCLEOTIDE SEQUENCE [LARGE SCALE GENOMIC DNA]</scope>
    <source>
        <strain evidence="5 6">NBRC 108639</strain>
    </source>
</reference>
<evidence type="ECO:0000256" key="3">
    <source>
        <dbReference type="ARBA" id="ARBA00022729"/>
    </source>
</evidence>
<feature type="signal peptide" evidence="4">
    <location>
        <begin position="1"/>
        <end position="21"/>
    </location>
</feature>
<dbReference type="Proteomes" id="UP000482800">
    <property type="component" value="Unassembled WGS sequence"/>
</dbReference>
<reference evidence="5 6" key="1">
    <citation type="submission" date="2020-03" db="EMBL/GenBank/DDBJ databases">
        <title>Whole genome shotgun sequence of Phytohabitans houttuyneae NBRC 108639.</title>
        <authorList>
            <person name="Komaki H."/>
            <person name="Tamura T."/>
        </authorList>
    </citation>
    <scope>NUCLEOTIDE SEQUENCE [LARGE SCALE GENOMIC DNA]</scope>
    <source>
        <strain evidence="5 6">NBRC 108639</strain>
    </source>
</reference>
<name>A0A6V8KLD8_9ACTN</name>
<dbReference type="RefSeq" id="WP_173071255.1">
    <property type="nucleotide sequence ID" value="NZ_BAABGO010000002.1"/>
</dbReference>
<gene>
    <name evidence="5" type="primary">lacE</name>
    <name evidence="5" type="ORF">Phou_101030</name>
</gene>
<evidence type="ECO:0000313" key="6">
    <source>
        <dbReference type="Proteomes" id="UP000482800"/>
    </source>
</evidence>
<feature type="chain" id="PRO_5038493390" evidence="4">
    <location>
        <begin position="22"/>
        <end position="422"/>
    </location>
</feature>